<accession>A0ABQ3Y475</accession>
<protein>
    <submittedName>
        <fullName evidence="1">Uncharacterized protein</fullName>
    </submittedName>
</protein>
<dbReference type="RefSeq" id="WP_203763701.1">
    <property type="nucleotide sequence ID" value="NZ_BAAABO010000012.1"/>
</dbReference>
<evidence type="ECO:0000313" key="1">
    <source>
        <dbReference type="EMBL" id="GID74778.1"/>
    </source>
</evidence>
<dbReference type="EMBL" id="BOMI01000065">
    <property type="protein sequence ID" value="GID74778.1"/>
    <property type="molecule type" value="Genomic_DNA"/>
</dbReference>
<reference evidence="1 2" key="1">
    <citation type="submission" date="2021-01" db="EMBL/GenBank/DDBJ databases">
        <title>Whole genome shotgun sequence of Actinoplanes deccanensis NBRC 13994.</title>
        <authorList>
            <person name="Komaki H."/>
            <person name="Tamura T."/>
        </authorList>
    </citation>
    <scope>NUCLEOTIDE SEQUENCE [LARGE SCALE GENOMIC DNA]</scope>
    <source>
        <strain evidence="1 2">NBRC 13994</strain>
    </source>
</reference>
<evidence type="ECO:0000313" key="2">
    <source>
        <dbReference type="Proteomes" id="UP000609879"/>
    </source>
</evidence>
<comment type="caution">
    <text evidence="1">The sequence shown here is derived from an EMBL/GenBank/DDBJ whole genome shotgun (WGS) entry which is preliminary data.</text>
</comment>
<sequence length="60" mass="6384">MSHISDFDDGSGKSELDLLVEAILEALRTGVLGDQALGIRRPVPTVVFEPGSPPPRSLLN</sequence>
<name>A0ABQ3Y475_9ACTN</name>
<organism evidence="1 2">
    <name type="scientific">Paractinoplanes deccanensis</name>
    <dbReference type="NCBI Taxonomy" id="113561"/>
    <lineage>
        <taxon>Bacteria</taxon>
        <taxon>Bacillati</taxon>
        <taxon>Actinomycetota</taxon>
        <taxon>Actinomycetes</taxon>
        <taxon>Micromonosporales</taxon>
        <taxon>Micromonosporaceae</taxon>
        <taxon>Paractinoplanes</taxon>
    </lineage>
</organism>
<gene>
    <name evidence="1" type="ORF">Ade02nite_34190</name>
</gene>
<keyword evidence="2" id="KW-1185">Reference proteome</keyword>
<dbReference type="Proteomes" id="UP000609879">
    <property type="component" value="Unassembled WGS sequence"/>
</dbReference>
<proteinExistence type="predicted"/>